<name>A0ABZ1IGJ9_9PSEU</name>
<gene>
    <name evidence="1" type="ORF">VSH64_14020</name>
</gene>
<evidence type="ECO:0000313" key="2">
    <source>
        <dbReference type="Proteomes" id="UP001330812"/>
    </source>
</evidence>
<protein>
    <recommendedName>
        <fullName evidence="3">Sigma-70 family RNA polymerase sigma factor</fullName>
    </recommendedName>
</protein>
<evidence type="ECO:0000313" key="1">
    <source>
        <dbReference type="EMBL" id="WSE33216.1"/>
    </source>
</evidence>
<proteinExistence type="predicted"/>
<dbReference type="Proteomes" id="UP001330812">
    <property type="component" value="Chromosome"/>
</dbReference>
<organism evidence="1 2">
    <name type="scientific">Amycolatopsis rhabdoformis</name>
    <dbReference type="NCBI Taxonomy" id="1448059"/>
    <lineage>
        <taxon>Bacteria</taxon>
        <taxon>Bacillati</taxon>
        <taxon>Actinomycetota</taxon>
        <taxon>Actinomycetes</taxon>
        <taxon>Pseudonocardiales</taxon>
        <taxon>Pseudonocardiaceae</taxon>
        <taxon>Amycolatopsis</taxon>
    </lineage>
</organism>
<keyword evidence="2" id="KW-1185">Reference proteome</keyword>
<accession>A0ABZ1IGJ9</accession>
<reference evidence="1 2" key="1">
    <citation type="journal article" date="2015" name="Int. J. Syst. Evol. Microbiol.">
        <title>Amycolatopsis rhabdoformis sp. nov., an actinomycete isolated from a tropical forest soil.</title>
        <authorList>
            <person name="Souza W.R."/>
            <person name="Silva R.E."/>
            <person name="Goodfellow M."/>
            <person name="Busarakam K."/>
            <person name="Figueiro F.S."/>
            <person name="Ferreira D."/>
            <person name="Rodrigues-Filho E."/>
            <person name="Moraes L.A.B."/>
            <person name="Zucchi T.D."/>
        </authorList>
    </citation>
    <scope>NUCLEOTIDE SEQUENCE [LARGE SCALE GENOMIC DNA]</scope>
    <source>
        <strain evidence="1 2">NCIMB 14900</strain>
    </source>
</reference>
<dbReference type="RefSeq" id="WP_326836015.1">
    <property type="nucleotide sequence ID" value="NZ_CP142149.1"/>
</dbReference>
<dbReference type="EMBL" id="CP142149">
    <property type="protein sequence ID" value="WSE33216.1"/>
    <property type="molecule type" value="Genomic_DNA"/>
</dbReference>
<sequence>MDRDSVIDRWLRSSEMGDRGVHMTSDQLAGVTMVAEASVEVPECPDEVLQAWYMAITCQRRIVDQAEAAFIPMARRNGWSWERIAAVLGLPDADAARQRGEVLVEQLRRTHPSTNPQPWKSLRDL</sequence>
<evidence type="ECO:0008006" key="3">
    <source>
        <dbReference type="Google" id="ProtNLM"/>
    </source>
</evidence>